<dbReference type="InterPro" id="IPR009045">
    <property type="entry name" value="Zn_M74/Hedgehog-like"/>
</dbReference>
<dbReference type="RefSeq" id="WP_014764294.1">
    <property type="nucleotide sequence ID" value="NC_018000.1"/>
</dbReference>
<dbReference type="InterPro" id="IPR052179">
    <property type="entry name" value="DD-CPase-like"/>
</dbReference>
<evidence type="ECO:0000259" key="1">
    <source>
        <dbReference type="Pfam" id="PF02557"/>
    </source>
</evidence>
<accession>I3X8F0</accession>
<dbReference type="Proteomes" id="UP000006180">
    <property type="component" value="Chromosome"/>
</dbReference>
<reference evidence="3 4" key="1">
    <citation type="journal article" date="2012" name="J. Bacteriol.">
        <title>Complete genome sequence of the broad-host-range strain Sinorhizobium fredii USDA257.</title>
        <authorList>
            <person name="Schuldes J."/>
            <person name="Rodriguez Orbegoso M."/>
            <person name="Schmeisser C."/>
            <person name="Krishnan H.B."/>
            <person name="Daniel R."/>
            <person name="Streit W.R."/>
        </authorList>
    </citation>
    <scope>NUCLEOTIDE SEQUENCE [LARGE SCALE GENOMIC DNA]</scope>
    <source>
        <strain evidence="3 4">USDA 257</strain>
    </source>
</reference>
<dbReference type="AlphaFoldDB" id="I3X8F0"/>
<gene>
    <name evidence="3" type="ORF">USDA257_c35990</name>
</gene>
<feature type="domain" description="D-alanyl-D-alanine carboxypeptidase-like core" evidence="1">
    <location>
        <begin position="377"/>
        <end position="474"/>
    </location>
</feature>
<dbReference type="SUPFAM" id="SSF55166">
    <property type="entry name" value="Hedgehog/DD-peptidase"/>
    <property type="match status" value="1"/>
</dbReference>
<dbReference type="Pfam" id="PF02557">
    <property type="entry name" value="VanY"/>
    <property type="match status" value="1"/>
</dbReference>
<feature type="domain" description="Bacteriophage tail tape measure N-terminal" evidence="2">
    <location>
        <begin position="56"/>
        <end position="133"/>
    </location>
</feature>
<dbReference type="PANTHER" id="PTHR34385">
    <property type="entry name" value="D-ALANYL-D-ALANINE CARBOXYPEPTIDASE"/>
    <property type="match status" value="1"/>
</dbReference>
<dbReference type="GO" id="GO:0006508">
    <property type="term" value="P:proteolysis"/>
    <property type="evidence" value="ECO:0007669"/>
    <property type="project" value="InterPro"/>
</dbReference>
<dbReference type="STRING" id="1185652.USDA257_c35990"/>
<dbReference type="CDD" id="cd14814">
    <property type="entry name" value="Peptidase_M15"/>
    <property type="match status" value="1"/>
</dbReference>
<dbReference type="PATRIC" id="fig|1185652.3.peg.3734"/>
<dbReference type="InterPro" id="IPR003709">
    <property type="entry name" value="VanY-like_core_dom"/>
</dbReference>
<dbReference type="Pfam" id="PF06791">
    <property type="entry name" value="TMP_2"/>
    <property type="match status" value="1"/>
</dbReference>
<dbReference type="GO" id="GO:0008233">
    <property type="term" value="F:peptidase activity"/>
    <property type="evidence" value="ECO:0007669"/>
    <property type="project" value="InterPro"/>
</dbReference>
<evidence type="ECO:0000313" key="4">
    <source>
        <dbReference type="Proteomes" id="UP000006180"/>
    </source>
</evidence>
<dbReference type="EMBL" id="CP003563">
    <property type="protein sequence ID" value="AFL52156.1"/>
    <property type="molecule type" value="Genomic_DNA"/>
</dbReference>
<dbReference type="PANTHER" id="PTHR34385:SF1">
    <property type="entry name" value="PEPTIDOGLYCAN L-ALANYL-D-GLUTAMATE ENDOPEPTIDASE CWLK"/>
    <property type="match status" value="1"/>
</dbReference>
<dbReference type="InterPro" id="IPR009628">
    <property type="entry name" value="Phage_tape_measure_N"/>
</dbReference>
<organism evidence="3 4">
    <name type="scientific">Sinorhizobium fredii (strain USDA 257)</name>
    <dbReference type="NCBI Taxonomy" id="1185652"/>
    <lineage>
        <taxon>Bacteria</taxon>
        <taxon>Pseudomonadati</taxon>
        <taxon>Pseudomonadota</taxon>
        <taxon>Alphaproteobacteria</taxon>
        <taxon>Hyphomicrobiales</taxon>
        <taxon>Rhizobiaceae</taxon>
        <taxon>Sinorhizobium/Ensifer group</taxon>
        <taxon>Sinorhizobium</taxon>
    </lineage>
</organism>
<dbReference type="HOGENOM" id="CLU_355966_0_0_5"/>
<protein>
    <submittedName>
        <fullName evidence="3">Minor tail protein</fullName>
    </submittedName>
</protein>
<proteinExistence type="predicted"/>
<dbReference type="Gene3D" id="3.30.1380.10">
    <property type="match status" value="1"/>
</dbReference>
<name>I3X8F0_SINF2</name>
<dbReference type="eggNOG" id="COG1876">
    <property type="taxonomic scope" value="Bacteria"/>
</dbReference>
<dbReference type="eggNOG" id="COG3941">
    <property type="taxonomic scope" value="Bacteria"/>
</dbReference>
<evidence type="ECO:0000259" key="2">
    <source>
        <dbReference type="Pfam" id="PF06791"/>
    </source>
</evidence>
<sequence>MAEEDTRLILAISADIASLKRAMKDADITVKQTTNAVNDNFKRVGPAADRAAKQISASMQNATRNLSFQFQDVTTSLLSGASPFTVMAQQAAQAGTAIDDLRKSGGLLKGIGSSLASLISPASLGVSAAILAFGYLTQEAIEFFSSTEEGSEEAKKAIKAQADELTAIRDRWKDINPEVATYIDQLLEATNQTQKLADKQALLDKAWEPVRDLVDEVDQALLDLTLKLDNLGQLDAIRELQKAQRAWRAEIDAGRPGLDELKRLQDLITQAANLTGISVDDLTGKIDSRLTPALKRAANEAKGIEKAFIDMRPPPFAPPSMTPIPGQGGPVAGTIERQNEIFRREQMIKQGEEDAKAYRTGLRDYLARDKPLSHITELDPEFQSRLAQFLAAAGEQAGRITITSGARSIERQAQLWQQALQKYGSPEAARKWVAPPGRSQHNVGRAADLQFESDAVREWAHANAEAYGLVFRLENEAWHVELRREGQRERKKKSLQDVVLSEKQAVELQQEINRINADATLSDEQRAIAIDKLTMSTKLLHQAEAEGIAITPQVRAEIERTATAYATTEAAQRRLTAARKEDTARTEEQARQQRELAEAVASTAKTAFSGFVNDLRNGVSAGEAFRNMLDRVIDGMINMAIEAMFAKNALGGLFGGGFGGGQAAIAFGGGAGLYHGGGDVRATAPMRRVSPAVFMGAPRLHNGLMPDEFPAILQRGELVIPKAARRSSAGMVDNSRTYLGDVKVDVQTGMVVASSEDGRQIGERINSAVRSVLVAESRPGGLLRKMPS</sequence>
<dbReference type="KEGG" id="sfd:USDA257_c35990"/>
<evidence type="ECO:0000313" key="3">
    <source>
        <dbReference type="EMBL" id="AFL52156.1"/>
    </source>
</evidence>